<evidence type="ECO:0000256" key="3">
    <source>
        <dbReference type="ARBA" id="ARBA00022481"/>
    </source>
</evidence>
<keyword evidence="4" id="KW-0145">Chemotaxis</keyword>
<sequence>MFRNLSVRALLTSALAIFFVLFVVLGAGAYHMLAANRAAIQQMLETNVVRGDAARQIAGELLRGRLAVTISLTQLKDGDKAAAIKTAGRTQSYTKSADDLIGRLRGHEDTSAEGGPLYRKMMEAYEIYRTQAYDPLVAAAMAGDLALALRLTDQKVTPMGTAFTKAINDYAEYASRSGQHVAETSSARIGMALAIAAVAGIVIVLIIAGLFVTFSRTVFMPLRLAGELCDRIAGGDLTQRIQVGAKNEIGMLFQALKRMQDSLARTVSAVRSGVHEIHGGAREISAGNQDLSSRTEQQAASLEETAASMEELASTVRQNADNARQANQMAVEASEVARRGGEAVSHVVDTMRGISDSSQRIAEIVSVIDGIAFQTNILALNAAVEAARAGEQGKGFAVVASEVRALAQRSGQAAKEIKSLIDDSSGKVSVGSAQVERAGATMQEIVASVRRVSDIVAEIAAASEEQSTGIGQVNQAVSQMDAATQQNAALVEQAAAAASSLEDQASRLQEAVAIFRLSTGDVIDAPAPALEGGPIRALPAMA</sequence>
<dbReference type="SMART" id="SM00283">
    <property type="entry name" value="MA"/>
    <property type="match status" value="1"/>
</dbReference>
<dbReference type="SUPFAM" id="SSF58104">
    <property type="entry name" value="Methyl-accepting chemotaxis protein (MCP) signaling domain"/>
    <property type="match status" value="1"/>
</dbReference>
<keyword evidence="9 11" id="KW-0807">Transducer</keyword>
<reference evidence="16 17" key="1">
    <citation type="submission" date="2017-05" db="EMBL/GenBank/DDBJ databases">
        <title>Complete and WGS of Bordetella genogroups.</title>
        <authorList>
            <person name="Spilker T."/>
            <person name="LiPuma J."/>
        </authorList>
    </citation>
    <scope>NUCLEOTIDE SEQUENCE [LARGE SCALE GENOMIC DNA]</scope>
    <source>
        <strain evidence="16 17">AU17164</strain>
    </source>
</reference>
<dbReference type="Pfam" id="PF00672">
    <property type="entry name" value="HAMP"/>
    <property type="match status" value="1"/>
</dbReference>
<dbReference type="GO" id="GO:0005886">
    <property type="term" value="C:plasma membrane"/>
    <property type="evidence" value="ECO:0007669"/>
    <property type="project" value="UniProtKB-SubCell"/>
</dbReference>
<gene>
    <name evidence="16" type="ORF">CAL13_10695</name>
</gene>
<dbReference type="PROSITE" id="PS50111">
    <property type="entry name" value="CHEMOTAXIS_TRANSDUC_2"/>
    <property type="match status" value="1"/>
</dbReference>
<dbReference type="Pfam" id="PF02203">
    <property type="entry name" value="TarH"/>
    <property type="match status" value="1"/>
</dbReference>
<evidence type="ECO:0000256" key="9">
    <source>
        <dbReference type="ARBA" id="ARBA00023224"/>
    </source>
</evidence>
<dbReference type="InterPro" id="IPR004089">
    <property type="entry name" value="MCPsignal_dom"/>
</dbReference>
<dbReference type="Gene3D" id="1.10.287.950">
    <property type="entry name" value="Methyl-accepting chemotaxis protein"/>
    <property type="match status" value="1"/>
</dbReference>
<keyword evidence="5" id="KW-0997">Cell inner membrane</keyword>
<feature type="domain" description="HAMP" evidence="15">
    <location>
        <begin position="216"/>
        <end position="268"/>
    </location>
</feature>
<dbReference type="PRINTS" id="PR00260">
    <property type="entry name" value="CHEMTRNSDUCR"/>
</dbReference>
<keyword evidence="12" id="KW-0175">Coiled coil</keyword>
<dbReference type="GO" id="GO:0006935">
    <property type="term" value="P:chemotaxis"/>
    <property type="evidence" value="ECO:0007669"/>
    <property type="project" value="UniProtKB-KW"/>
</dbReference>
<dbReference type="EMBL" id="CP021109">
    <property type="protein sequence ID" value="ARP86622.1"/>
    <property type="molecule type" value="Genomic_DNA"/>
</dbReference>
<evidence type="ECO:0000256" key="4">
    <source>
        <dbReference type="ARBA" id="ARBA00022500"/>
    </source>
</evidence>
<dbReference type="FunFam" id="1.10.287.950:FF:000001">
    <property type="entry name" value="Methyl-accepting chemotaxis sensory transducer"/>
    <property type="match status" value="1"/>
</dbReference>
<organism evidence="16 17">
    <name type="scientific">Bordetella genomosp. 9</name>
    <dbReference type="NCBI Taxonomy" id="1416803"/>
    <lineage>
        <taxon>Bacteria</taxon>
        <taxon>Pseudomonadati</taxon>
        <taxon>Pseudomonadota</taxon>
        <taxon>Betaproteobacteria</taxon>
        <taxon>Burkholderiales</taxon>
        <taxon>Alcaligenaceae</taxon>
        <taxon>Bordetella</taxon>
    </lineage>
</organism>
<evidence type="ECO:0000256" key="5">
    <source>
        <dbReference type="ARBA" id="ARBA00022519"/>
    </source>
</evidence>
<evidence type="ECO:0000256" key="11">
    <source>
        <dbReference type="PROSITE-ProRule" id="PRU00284"/>
    </source>
</evidence>
<protein>
    <submittedName>
        <fullName evidence="16">Chemotaxis protein</fullName>
    </submittedName>
</protein>
<keyword evidence="6 13" id="KW-0812">Transmembrane</keyword>
<evidence type="ECO:0000256" key="7">
    <source>
        <dbReference type="ARBA" id="ARBA00022989"/>
    </source>
</evidence>
<feature type="coiled-coil region" evidence="12">
    <location>
        <begin position="292"/>
        <end position="326"/>
    </location>
</feature>
<evidence type="ECO:0000256" key="2">
    <source>
        <dbReference type="ARBA" id="ARBA00022475"/>
    </source>
</evidence>
<dbReference type="GO" id="GO:0004888">
    <property type="term" value="F:transmembrane signaling receptor activity"/>
    <property type="evidence" value="ECO:0007669"/>
    <property type="project" value="InterPro"/>
</dbReference>
<dbReference type="InterPro" id="IPR051310">
    <property type="entry name" value="MCP_chemotaxis"/>
</dbReference>
<dbReference type="Pfam" id="PF00015">
    <property type="entry name" value="MCPsignal"/>
    <property type="match status" value="1"/>
</dbReference>
<dbReference type="CDD" id="cd11386">
    <property type="entry name" value="MCP_signal"/>
    <property type="match status" value="1"/>
</dbReference>
<feature type="domain" description="Methyl-accepting transducer" evidence="14">
    <location>
        <begin position="273"/>
        <end position="502"/>
    </location>
</feature>
<proteinExistence type="inferred from homology"/>
<keyword evidence="8 13" id="KW-0472">Membrane</keyword>
<dbReference type="Proteomes" id="UP000194139">
    <property type="component" value="Chromosome"/>
</dbReference>
<evidence type="ECO:0000313" key="16">
    <source>
        <dbReference type="EMBL" id="ARP86622.1"/>
    </source>
</evidence>
<dbReference type="InterPro" id="IPR003660">
    <property type="entry name" value="HAMP_dom"/>
</dbReference>
<dbReference type="SMART" id="SM00304">
    <property type="entry name" value="HAMP"/>
    <property type="match status" value="1"/>
</dbReference>
<dbReference type="PANTHER" id="PTHR43531">
    <property type="entry name" value="PROTEIN ICFG"/>
    <property type="match status" value="1"/>
</dbReference>
<evidence type="ECO:0000256" key="10">
    <source>
        <dbReference type="ARBA" id="ARBA00029447"/>
    </source>
</evidence>
<feature type="transmembrane region" description="Helical" evidence="13">
    <location>
        <begin position="189"/>
        <end position="214"/>
    </location>
</feature>
<keyword evidence="3" id="KW-0488">Methylation</keyword>
<evidence type="ECO:0000259" key="14">
    <source>
        <dbReference type="PROSITE" id="PS50111"/>
    </source>
</evidence>
<dbReference type="CDD" id="cd06225">
    <property type="entry name" value="HAMP"/>
    <property type="match status" value="1"/>
</dbReference>
<dbReference type="RefSeq" id="WP_086072357.1">
    <property type="nucleotide sequence ID" value="NZ_CP021109.1"/>
</dbReference>
<keyword evidence="17" id="KW-1185">Reference proteome</keyword>
<evidence type="ECO:0000313" key="17">
    <source>
        <dbReference type="Proteomes" id="UP000194139"/>
    </source>
</evidence>
<comment type="subcellular location">
    <subcellularLocation>
        <location evidence="1">Cell inner membrane</location>
        <topology evidence="1">Multi-pass membrane protein</topology>
    </subcellularLocation>
</comment>
<feature type="coiled-coil region" evidence="12">
    <location>
        <begin position="473"/>
        <end position="511"/>
    </location>
</feature>
<name>A0A1W6YZS2_9BORD</name>
<dbReference type="PANTHER" id="PTHR43531:SF14">
    <property type="entry name" value="METHYL-ACCEPTING CHEMOTAXIS PROTEIN I-RELATED"/>
    <property type="match status" value="1"/>
</dbReference>
<dbReference type="PROSITE" id="PS50885">
    <property type="entry name" value="HAMP"/>
    <property type="match status" value="1"/>
</dbReference>
<dbReference type="AlphaFoldDB" id="A0A1W6YZS2"/>
<accession>A0A1W6YZS2</accession>
<evidence type="ECO:0000256" key="8">
    <source>
        <dbReference type="ARBA" id="ARBA00023136"/>
    </source>
</evidence>
<evidence type="ECO:0000256" key="12">
    <source>
        <dbReference type="SAM" id="Coils"/>
    </source>
</evidence>
<evidence type="ECO:0000256" key="13">
    <source>
        <dbReference type="SAM" id="Phobius"/>
    </source>
</evidence>
<dbReference type="GO" id="GO:0007165">
    <property type="term" value="P:signal transduction"/>
    <property type="evidence" value="ECO:0007669"/>
    <property type="project" value="UniProtKB-KW"/>
</dbReference>
<keyword evidence="2" id="KW-1003">Cell membrane</keyword>
<evidence type="ECO:0000256" key="6">
    <source>
        <dbReference type="ARBA" id="ARBA00022692"/>
    </source>
</evidence>
<keyword evidence="7 13" id="KW-1133">Transmembrane helix</keyword>
<evidence type="ECO:0000259" key="15">
    <source>
        <dbReference type="PROSITE" id="PS50885"/>
    </source>
</evidence>
<comment type="similarity">
    <text evidence="10">Belongs to the methyl-accepting chemotaxis (MCP) protein family.</text>
</comment>
<evidence type="ECO:0000256" key="1">
    <source>
        <dbReference type="ARBA" id="ARBA00004429"/>
    </source>
</evidence>
<dbReference type="InterPro" id="IPR004090">
    <property type="entry name" value="Chemotax_Me-accpt_rcpt"/>
</dbReference>
<dbReference type="InterPro" id="IPR003122">
    <property type="entry name" value="Tar_rcpt_lig-bd"/>
</dbReference>